<dbReference type="GO" id="GO:0016746">
    <property type="term" value="F:acyltransferase activity"/>
    <property type="evidence" value="ECO:0007669"/>
    <property type="project" value="InterPro"/>
</dbReference>
<dbReference type="AlphaFoldDB" id="A0A7S3MJJ9"/>
<evidence type="ECO:0000259" key="1">
    <source>
        <dbReference type="Pfam" id="PF00198"/>
    </source>
</evidence>
<dbReference type="InterPro" id="IPR023213">
    <property type="entry name" value="CAT-like_dom_sf"/>
</dbReference>
<accession>A0A7S3MJJ9</accession>
<feature type="domain" description="2-oxoacid dehydrogenase acyltransferase catalytic" evidence="1">
    <location>
        <begin position="52"/>
        <end position="102"/>
    </location>
</feature>
<organism evidence="2">
    <name type="scientific">Favella ehrenbergii</name>
    <dbReference type="NCBI Taxonomy" id="182087"/>
    <lineage>
        <taxon>Eukaryota</taxon>
        <taxon>Sar</taxon>
        <taxon>Alveolata</taxon>
        <taxon>Ciliophora</taxon>
        <taxon>Intramacronucleata</taxon>
        <taxon>Spirotrichea</taxon>
        <taxon>Choreotrichia</taxon>
        <taxon>Tintinnida</taxon>
        <taxon>Xystonellidae</taxon>
        <taxon>Favella</taxon>
    </lineage>
</organism>
<sequence length="102" mass="10784">MVSDSVESLPVAQDPVTLSLHVTPPAKQVLLAGSDGVKDIASEDFGDDESAEVVTLGASGVRIAHISRVSISYDVQKVDDMSAAVFLHKVKTLLDDPELLLL</sequence>
<proteinExistence type="predicted"/>
<protein>
    <recommendedName>
        <fullName evidence="1">2-oxoacid dehydrogenase acyltransferase catalytic domain-containing protein</fullName>
    </recommendedName>
</protein>
<dbReference type="Pfam" id="PF00198">
    <property type="entry name" value="2-oxoacid_dh"/>
    <property type="match status" value="1"/>
</dbReference>
<name>A0A7S3MJJ9_9SPIT</name>
<dbReference type="EMBL" id="HBIE01011345">
    <property type="protein sequence ID" value="CAE0308565.1"/>
    <property type="molecule type" value="Transcribed_RNA"/>
</dbReference>
<reference evidence="2" key="1">
    <citation type="submission" date="2021-01" db="EMBL/GenBank/DDBJ databases">
        <authorList>
            <person name="Corre E."/>
            <person name="Pelletier E."/>
            <person name="Niang G."/>
            <person name="Scheremetjew M."/>
            <person name="Finn R."/>
            <person name="Kale V."/>
            <person name="Holt S."/>
            <person name="Cochrane G."/>
            <person name="Meng A."/>
            <person name="Brown T."/>
            <person name="Cohen L."/>
        </authorList>
    </citation>
    <scope>NUCLEOTIDE SEQUENCE</scope>
    <source>
        <strain evidence="2">Fehren 1</strain>
    </source>
</reference>
<dbReference type="Gene3D" id="3.30.559.10">
    <property type="entry name" value="Chloramphenicol acetyltransferase-like domain"/>
    <property type="match status" value="1"/>
</dbReference>
<evidence type="ECO:0000313" key="2">
    <source>
        <dbReference type="EMBL" id="CAE0308565.1"/>
    </source>
</evidence>
<gene>
    <name evidence="2" type="ORF">FEHR0123_LOCUS3474</name>
</gene>
<dbReference type="InterPro" id="IPR001078">
    <property type="entry name" value="2-oxoacid_DH_actylTfrase"/>
</dbReference>